<name>A0A7S0WS46_9CHLO</name>
<gene>
    <name evidence="7" type="ORF">POBO1169_LOCUS15315</name>
</gene>
<keyword evidence="4 6" id="KW-1133">Transmembrane helix</keyword>
<keyword evidence="5 6" id="KW-0472">Membrane</keyword>
<evidence type="ECO:0000256" key="1">
    <source>
        <dbReference type="ARBA" id="ARBA00004141"/>
    </source>
</evidence>
<reference evidence="7" key="1">
    <citation type="submission" date="2021-01" db="EMBL/GenBank/DDBJ databases">
        <authorList>
            <person name="Corre E."/>
            <person name="Pelletier E."/>
            <person name="Niang G."/>
            <person name="Scheremetjew M."/>
            <person name="Finn R."/>
            <person name="Kale V."/>
            <person name="Holt S."/>
            <person name="Cochrane G."/>
            <person name="Meng A."/>
            <person name="Brown T."/>
            <person name="Cohen L."/>
        </authorList>
    </citation>
    <scope>NUCLEOTIDE SEQUENCE</scope>
    <source>
        <strain evidence="7">CCMP722</strain>
    </source>
</reference>
<dbReference type="Gene3D" id="1.10.3730.20">
    <property type="match status" value="1"/>
</dbReference>
<evidence type="ECO:0008006" key="8">
    <source>
        <dbReference type="Google" id="ProtNLM"/>
    </source>
</evidence>
<sequence>MHDLVPGVLAAVATNIFFGSFGVPIKNPQVVAAKVDPVAFQFYKTLSCFATCWLALLYVDFKFTIWGIVGAGIWVINGTLAIFAIQKAGLGIAQSVWSGLSIFVSFIWGVFIFGEPVRSVEYCFLSMILMAIGIVGLAMAAAGMFKDTKAGNADYQLMTADEDGNNKYHSKNGSDFKIGMAAAIYVGFANGSLMTPLKYANKEVTGTEYIVSFGIGAMLFTLLFVAGYSVFRSATGKPRLDFHVQVAAGPALLTGLLWSAGNFCSILTTEYFGMAVGWPIVQCHLLIATAWSIYYYEEITGRKSILVFFASAGILVLGVGILGALGK</sequence>
<feature type="transmembrane region" description="Helical" evidence="6">
    <location>
        <begin position="305"/>
        <end position="325"/>
    </location>
</feature>
<evidence type="ECO:0000256" key="6">
    <source>
        <dbReference type="SAM" id="Phobius"/>
    </source>
</evidence>
<feature type="transmembrane region" description="Helical" evidence="6">
    <location>
        <begin position="209"/>
        <end position="230"/>
    </location>
</feature>
<feature type="transmembrane region" description="Helical" evidence="6">
    <location>
        <begin position="124"/>
        <end position="145"/>
    </location>
</feature>
<dbReference type="PANTHER" id="PTHR16119:SF17">
    <property type="entry name" value="TRANSMEMBRANE PROTEIN 144"/>
    <property type="match status" value="1"/>
</dbReference>
<dbReference type="EMBL" id="HBFA01030354">
    <property type="protein sequence ID" value="CAD8681072.1"/>
    <property type="molecule type" value="Transcribed_RNA"/>
</dbReference>
<dbReference type="GO" id="GO:0016020">
    <property type="term" value="C:membrane"/>
    <property type="evidence" value="ECO:0007669"/>
    <property type="project" value="UniProtKB-SubCell"/>
</dbReference>
<dbReference type="PANTHER" id="PTHR16119">
    <property type="entry name" value="TRANSMEMBRANE PROTEIN 144"/>
    <property type="match status" value="1"/>
</dbReference>
<feature type="transmembrane region" description="Helical" evidence="6">
    <location>
        <begin position="6"/>
        <end position="25"/>
    </location>
</feature>
<protein>
    <recommendedName>
        <fullName evidence="8">EamA domain-containing protein</fullName>
    </recommendedName>
</protein>
<dbReference type="SUPFAM" id="SSF103481">
    <property type="entry name" value="Multidrug resistance efflux transporter EmrE"/>
    <property type="match status" value="1"/>
</dbReference>
<proteinExistence type="inferred from homology"/>
<evidence type="ECO:0000256" key="4">
    <source>
        <dbReference type="ARBA" id="ARBA00022989"/>
    </source>
</evidence>
<dbReference type="GO" id="GO:0015144">
    <property type="term" value="F:carbohydrate transmembrane transporter activity"/>
    <property type="evidence" value="ECO:0007669"/>
    <property type="project" value="InterPro"/>
</dbReference>
<accession>A0A7S0WS46</accession>
<dbReference type="Pfam" id="PF07857">
    <property type="entry name" value="TMEM144"/>
    <property type="match status" value="1"/>
</dbReference>
<comment type="similarity">
    <text evidence="2">Belongs to the TMEM144 family.</text>
</comment>
<dbReference type="AlphaFoldDB" id="A0A7S0WS46"/>
<feature type="transmembrane region" description="Helical" evidence="6">
    <location>
        <begin position="272"/>
        <end position="293"/>
    </location>
</feature>
<dbReference type="InterPro" id="IPR012435">
    <property type="entry name" value="TMEM144"/>
</dbReference>
<evidence type="ECO:0000256" key="5">
    <source>
        <dbReference type="ARBA" id="ARBA00023136"/>
    </source>
</evidence>
<dbReference type="InterPro" id="IPR010651">
    <property type="entry name" value="Sugar_transport"/>
</dbReference>
<evidence type="ECO:0000256" key="3">
    <source>
        <dbReference type="ARBA" id="ARBA00022692"/>
    </source>
</evidence>
<feature type="transmembrane region" description="Helical" evidence="6">
    <location>
        <begin position="242"/>
        <end position="260"/>
    </location>
</feature>
<keyword evidence="3 6" id="KW-0812">Transmembrane</keyword>
<evidence type="ECO:0000256" key="2">
    <source>
        <dbReference type="ARBA" id="ARBA00005731"/>
    </source>
</evidence>
<feature type="transmembrane region" description="Helical" evidence="6">
    <location>
        <begin position="178"/>
        <end position="197"/>
    </location>
</feature>
<feature type="transmembrane region" description="Helical" evidence="6">
    <location>
        <begin position="37"/>
        <end position="59"/>
    </location>
</feature>
<feature type="transmembrane region" description="Helical" evidence="6">
    <location>
        <begin position="65"/>
        <end position="85"/>
    </location>
</feature>
<organism evidence="7">
    <name type="scientific">Pyramimonas obovata</name>
    <dbReference type="NCBI Taxonomy" id="1411642"/>
    <lineage>
        <taxon>Eukaryota</taxon>
        <taxon>Viridiplantae</taxon>
        <taxon>Chlorophyta</taxon>
        <taxon>Pyramimonadophyceae</taxon>
        <taxon>Pyramimonadales</taxon>
        <taxon>Pyramimonadaceae</taxon>
        <taxon>Pyramimonas</taxon>
        <taxon>Pyramimonas incertae sedis</taxon>
    </lineage>
</organism>
<comment type="subcellular location">
    <subcellularLocation>
        <location evidence="1">Membrane</location>
        <topology evidence="1">Multi-pass membrane protein</topology>
    </subcellularLocation>
</comment>
<evidence type="ECO:0000313" key="7">
    <source>
        <dbReference type="EMBL" id="CAD8681072.1"/>
    </source>
</evidence>
<dbReference type="InterPro" id="IPR037185">
    <property type="entry name" value="EmrE-like"/>
</dbReference>
<feature type="transmembrane region" description="Helical" evidence="6">
    <location>
        <begin position="92"/>
        <end position="112"/>
    </location>
</feature>